<evidence type="ECO:0000259" key="6">
    <source>
        <dbReference type="PROSITE" id="PS51194"/>
    </source>
</evidence>
<proteinExistence type="predicted"/>
<dbReference type="Gene3D" id="3.40.50.10810">
    <property type="entry name" value="Tandem AAA-ATPase domain"/>
    <property type="match status" value="1"/>
</dbReference>
<dbReference type="InterPro" id="IPR038718">
    <property type="entry name" value="SNF2-like_sf"/>
</dbReference>
<dbReference type="GO" id="GO:0016787">
    <property type="term" value="F:hydrolase activity"/>
    <property type="evidence" value="ECO:0007669"/>
    <property type="project" value="UniProtKB-KW"/>
</dbReference>
<organism evidence="7 8">
    <name type="scientific">Paraphoma chrysanthemicola</name>
    <dbReference type="NCBI Taxonomy" id="798071"/>
    <lineage>
        <taxon>Eukaryota</taxon>
        <taxon>Fungi</taxon>
        <taxon>Dikarya</taxon>
        <taxon>Ascomycota</taxon>
        <taxon>Pezizomycotina</taxon>
        <taxon>Dothideomycetes</taxon>
        <taxon>Pleosporomycetidae</taxon>
        <taxon>Pleosporales</taxon>
        <taxon>Pleosporineae</taxon>
        <taxon>Phaeosphaeriaceae</taxon>
        <taxon>Paraphoma</taxon>
    </lineage>
</organism>
<protein>
    <submittedName>
        <fullName evidence="7">SNF2 family N-terminal domain-containing protein</fullName>
    </submittedName>
</protein>
<evidence type="ECO:0000256" key="2">
    <source>
        <dbReference type="ARBA" id="ARBA00022801"/>
    </source>
</evidence>
<feature type="region of interest" description="Disordered" evidence="4">
    <location>
        <begin position="696"/>
        <end position="718"/>
    </location>
</feature>
<dbReference type="OrthoDB" id="448448at2759"/>
<keyword evidence="8" id="KW-1185">Reference proteome</keyword>
<dbReference type="InterPro" id="IPR014001">
    <property type="entry name" value="Helicase_ATP-bd"/>
</dbReference>
<feature type="domain" description="Helicase ATP-binding" evidence="5">
    <location>
        <begin position="306"/>
        <end position="485"/>
    </location>
</feature>
<dbReference type="InterPro" id="IPR050628">
    <property type="entry name" value="SNF2_RAD54_helicase_TF"/>
</dbReference>
<dbReference type="PROSITE" id="PS51192">
    <property type="entry name" value="HELICASE_ATP_BIND_1"/>
    <property type="match status" value="1"/>
</dbReference>
<feature type="domain" description="Helicase C-terminal" evidence="6">
    <location>
        <begin position="721"/>
        <end position="886"/>
    </location>
</feature>
<dbReference type="InterPro" id="IPR000330">
    <property type="entry name" value="SNF2_N"/>
</dbReference>
<dbReference type="InterPro" id="IPR027417">
    <property type="entry name" value="P-loop_NTPase"/>
</dbReference>
<dbReference type="GO" id="GO:0005524">
    <property type="term" value="F:ATP binding"/>
    <property type="evidence" value="ECO:0007669"/>
    <property type="project" value="UniProtKB-KW"/>
</dbReference>
<evidence type="ECO:0000256" key="4">
    <source>
        <dbReference type="SAM" id="MobiDB-lite"/>
    </source>
</evidence>
<dbReference type="EMBL" id="JAGMVJ010000001">
    <property type="protein sequence ID" value="KAH7094740.1"/>
    <property type="molecule type" value="Genomic_DNA"/>
</dbReference>
<gene>
    <name evidence="7" type="ORF">FB567DRAFT_12077</name>
</gene>
<accession>A0A8K0RH56</accession>
<dbReference type="CDD" id="cd18008">
    <property type="entry name" value="DEXDc_SHPRH-like"/>
    <property type="match status" value="1"/>
</dbReference>
<dbReference type="GO" id="GO:0008094">
    <property type="term" value="F:ATP-dependent activity, acting on DNA"/>
    <property type="evidence" value="ECO:0007669"/>
    <property type="project" value="TreeGrafter"/>
</dbReference>
<dbReference type="PANTHER" id="PTHR45626:SF22">
    <property type="entry name" value="DNA REPAIR PROTEIN RAD5"/>
    <property type="match status" value="1"/>
</dbReference>
<dbReference type="AlphaFoldDB" id="A0A8K0RH56"/>
<evidence type="ECO:0000313" key="8">
    <source>
        <dbReference type="Proteomes" id="UP000813461"/>
    </source>
</evidence>
<evidence type="ECO:0000256" key="3">
    <source>
        <dbReference type="ARBA" id="ARBA00022840"/>
    </source>
</evidence>
<feature type="region of interest" description="Disordered" evidence="4">
    <location>
        <begin position="21"/>
        <end position="53"/>
    </location>
</feature>
<dbReference type="Proteomes" id="UP000813461">
    <property type="component" value="Unassembled WGS sequence"/>
</dbReference>
<comment type="caution">
    <text evidence="7">The sequence shown here is derived from an EMBL/GenBank/DDBJ whole genome shotgun (WGS) entry which is preliminary data.</text>
</comment>
<dbReference type="InterPro" id="IPR049730">
    <property type="entry name" value="SNF2/RAD54-like_C"/>
</dbReference>
<evidence type="ECO:0000256" key="1">
    <source>
        <dbReference type="ARBA" id="ARBA00022741"/>
    </source>
</evidence>
<name>A0A8K0RH56_9PLEO</name>
<sequence length="892" mass="99590">MPDCLPEIIVVVDDDEAPAPKRRRLIAPYDGSPTREAAQEPPESACTPQPSSASASFRVREEISEDTLVCFGMILDLPVTFSSETASSTTCTQGALRFHPPRALCREASGEKLGCLANYGGEILLRLNADDQLTLQLSLSPSPAITTTDKKACKGNIQYLGVILYGPRHRFSDVGDFISRSGCYLDDPVGCDRNVPYMNPQCLFSLHEHPPMTFDLLQPRNQQIEDITRAPHDVLADFETTTSLQRTAKPTALRTDLQPHQREALTFLLRREQGLHPSEDGFGIWSQRASGNENYFVNVITNETLHMPGPLWRGGLLADEMGLGKTLSMIALVASDQDRSSMVVEGRTSAAELGCTLIVLPLSLLHVWESQLKSHVHEGRLTWFIHHGKQRFRPEDGKSPPNIVFTTYQTVERENRKPHLGAGTLFSHRWRRIILDEAHIIRNHNTSTARAVTALNAASRWAISGTPIQNNLVDFLGLLKFLQFVPYDDPKVFDDEISELWRSRPVDEAVDTLKKLLSSFMLRRTKMILDLPKREDKIQHIVFSDEEEKYYRSIEQPVVDMLDRTSTDGTQGGTPWMTTIQQINKLRLVCNLGKYVPSQQSSLTQLGGPDDESAVMAARFSMGGENCSQCMQPIELLGSGTGFRDKESSNVYYSACNHFYCPDCSILLHYRSPDPCDCMGALRPCHLRSMVSSLPTPRLTPIEDHSPSPAGRDGDDSISSKVKALASQIRSCPQEKHVVFSSWTSSLDMVERALRSESSCTVQSVRIDGKVPVDKRSHAIRQFHNDPLTRVILVTIACGACGLDLTAASRVHLLEPQWNPSLEDQALARIHRLGQTRPVTTIRYIMTNSFEEHILKVQDRKKLLASTLLSSGSSLETLRQMLRESAESRGIR</sequence>
<dbReference type="SMART" id="SM00487">
    <property type="entry name" value="DEXDc"/>
    <property type="match status" value="1"/>
</dbReference>
<dbReference type="SUPFAM" id="SSF52540">
    <property type="entry name" value="P-loop containing nucleoside triphosphate hydrolases"/>
    <property type="match status" value="2"/>
</dbReference>
<dbReference type="GO" id="GO:0005634">
    <property type="term" value="C:nucleus"/>
    <property type="evidence" value="ECO:0007669"/>
    <property type="project" value="TreeGrafter"/>
</dbReference>
<dbReference type="SMART" id="SM00490">
    <property type="entry name" value="HELICc"/>
    <property type="match status" value="1"/>
</dbReference>
<dbReference type="PANTHER" id="PTHR45626">
    <property type="entry name" value="TRANSCRIPTION TERMINATION FACTOR 2-RELATED"/>
    <property type="match status" value="1"/>
</dbReference>
<dbReference type="Pfam" id="PF00271">
    <property type="entry name" value="Helicase_C"/>
    <property type="match status" value="1"/>
</dbReference>
<dbReference type="InterPro" id="IPR001650">
    <property type="entry name" value="Helicase_C-like"/>
</dbReference>
<keyword evidence="2" id="KW-0378">Hydrolase</keyword>
<reference evidence="7" key="1">
    <citation type="journal article" date="2021" name="Nat. Commun.">
        <title>Genetic determinants of endophytism in the Arabidopsis root mycobiome.</title>
        <authorList>
            <person name="Mesny F."/>
            <person name="Miyauchi S."/>
            <person name="Thiergart T."/>
            <person name="Pickel B."/>
            <person name="Atanasova L."/>
            <person name="Karlsson M."/>
            <person name="Huettel B."/>
            <person name="Barry K.W."/>
            <person name="Haridas S."/>
            <person name="Chen C."/>
            <person name="Bauer D."/>
            <person name="Andreopoulos W."/>
            <person name="Pangilinan J."/>
            <person name="LaButti K."/>
            <person name="Riley R."/>
            <person name="Lipzen A."/>
            <person name="Clum A."/>
            <person name="Drula E."/>
            <person name="Henrissat B."/>
            <person name="Kohler A."/>
            <person name="Grigoriev I.V."/>
            <person name="Martin F.M."/>
            <person name="Hacquard S."/>
        </authorList>
    </citation>
    <scope>NUCLEOTIDE SEQUENCE</scope>
    <source>
        <strain evidence="7">MPI-SDFR-AT-0120</strain>
    </source>
</reference>
<evidence type="ECO:0000313" key="7">
    <source>
        <dbReference type="EMBL" id="KAH7094740.1"/>
    </source>
</evidence>
<dbReference type="PROSITE" id="PS51194">
    <property type="entry name" value="HELICASE_CTER"/>
    <property type="match status" value="1"/>
</dbReference>
<dbReference type="Gene3D" id="3.40.50.300">
    <property type="entry name" value="P-loop containing nucleotide triphosphate hydrolases"/>
    <property type="match status" value="1"/>
</dbReference>
<keyword evidence="3" id="KW-0067">ATP-binding</keyword>
<dbReference type="Pfam" id="PF00176">
    <property type="entry name" value="SNF2-rel_dom"/>
    <property type="match status" value="1"/>
</dbReference>
<keyword evidence="1" id="KW-0547">Nucleotide-binding</keyword>
<evidence type="ECO:0000259" key="5">
    <source>
        <dbReference type="PROSITE" id="PS51192"/>
    </source>
</evidence>
<dbReference type="CDD" id="cd18793">
    <property type="entry name" value="SF2_C_SNF"/>
    <property type="match status" value="1"/>
</dbReference>
<dbReference type="GO" id="GO:0006281">
    <property type="term" value="P:DNA repair"/>
    <property type="evidence" value="ECO:0007669"/>
    <property type="project" value="TreeGrafter"/>
</dbReference>